<dbReference type="PANTHER" id="PTHR34322:SF2">
    <property type="entry name" value="TRANSPOSASE IS200-LIKE DOMAIN-CONTAINING PROTEIN"/>
    <property type="match status" value="1"/>
</dbReference>
<dbReference type="STRING" id="280093.SAMN05443373_1097"/>
<dbReference type="Proteomes" id="UP000237771">
    <property type="component" value="Unassembled WGS sequence"/>
</dbReference>
<evidence type="ECO:0000313" key="2">
    <source>
        <dbReference type="EMBL" id="PRZ21569.1"/>
    </source>
</evidence>
<dbReference type="SUPFAM" id="SSF143422">
    <property type="entry name" value="Transposase IS200-like"/>
    <property type="match status" value="1"/>
</dbReference>
<dbReference type="GO" id="GO:0004803">
    <property type="term" value="F:transposase activity"/>
    <property type="evidence" value="ECO:0007669"/>
    <property type="project" value="InterPro"/>
</dbReference>
<reference evidence="4" key="1">
    <citation type="submission" date="2016-11" db="EMBL/GenBank/DDBJ databases">
        <authorList>
            <person name="Varghese N."/>
            <person name="Submissions S."/>
        </authorList>
    </citation>
    <scope>NUCLEOTIDE SEQUENCE [LARGE SCALE GENOMIC DNA]</scope>
    <source>
        <strain evidence="4">DSM 19729</strain>
    </source>
</reference>
<dbReference type="RefSeq" id="WP_072944557.1">
    <property type="nucleotide sequence ID" value="NZ_FQWO01000009.1"/>
</dbReference>
<evidence type="ECO:0000313" key="5">
    <source>
        <dbReference type="Proteomes" id="UP000237771"/>
    </source>
</evidence>
<evidence type="ECO:0000259" key="1">
    <source>
        <dbReference type="SMART" id="SM01321"/>
    </source>
</evidence>
<dbReference type="Pfam" id="PF01797">
    <property type="entry name" value="Y1_Tnp"/>
    <property type="match status" value="1"/>
</dbReference>
<dbReference type="Gene3D" id="3.30.70.1290">
    <property type="entry name" value="Transposase IS200-like"/>
    <property type="match status" value="1"/>
</dbReference>
<dbReference type="SMART" id="SM01321">
    <property type="entry name" value="Y1_Tnp"/>
    <property type="match status" value="1"/>
</dbReference>
<feature type="domain" description="Transposase IS200-like" evidence="1">
    <location>
        <begin position="9"/>
        <end position="159"/>
    </location>
</feature>
<dbReference type="Proteomes" id="UP000184384">
    <property type="component" value="Unassembled WGS sequence"/>
</dbReference>
<name>A0A1M5R0R7_9FLAO</name>
<reference evidence="3" key="2">
    <citation type="submission" date="2016-11" db="EMBL/GenBank/DDBJ databases">
        <authorList>
            <person name="Jaros S."/>
            <person name="Januszkiewicz K."/>
            <person name="Wedrychowicz H."/>
        </authorList>
    </citation>
    <scope>NUCLEOTIDE SEQUENCE [LARGE SCALE GENOMIC DNA]</scope>
    <source>
        <strain evidence="3">DSM 19729</strain>
    </source>
</reference>
<sequence length="198" mass="23372">MSRNYKFHNPEGLYFISFAVVAWLDVFTRNEYKDLFLESLIFCQKSKGLEIHAWCIMSNHVHLVFRSINDQKPELLIGDLKRFTSQSIVKSIQENPRDPSLKGELAKQSRKEFLLDFFKKEAEKSSNVKHHQFWRHDNKSIELWSNKVIQQKIDYVHNNPVEEGLVYKAEDYVYSSAIDYSGQKGLIDDVVVFRMYDV</sequence>
<dbReference type="GO" id="GO:0003677">
    <property type="term" value="F:DNA binding"/>
    <property type="evidence" value="ECO:0007669"/>
    <property type="project" value="InterPro"/>
</dbReference>
<accession>A0A1M5R0R7</accession>
<evidence type="ECO:0000313" key="3">
    <source>
        <dbReference type="EMBL" id="SHH19994.1"/>
    </source>
</evidence>
<keyword evidence="5" id="KW-1185">Reference proteome</keyword>
<gene>
    <name evidence="2" type="ORF">BC624_1087</name>
    <name evidence="3" type="ORF">SAMN05443373_1097</name>
</gene>
<dbReference type="EMBL" id="FQWO01000009">
    <property type="protein sequence ID" value="SHH19994.1"/>
    <property type="molecule type" value="Genomic_DNA"/>
</dbReference>
<evidence type="ECO:0000313" key="4">
    <source>
        <dbReference type="Proteomes" id="UP000184384"/>
    </source>
</evidence>
<proteinExistence type="predicted"/>
<organism evidence="3 4">
    <name type="scientific">Flavobacterium granuli</name>
    <dbReference type="NCBI Taxonomy" id="280093"/>
    <lineage>
        <taxon>Bacteria</taxon>
        <taxon>Pseudomonadati</taxon>
        <taxon>Bacteroidota</taxon>
        <taxon>Flavobacteriia</taxon>
        <taxon>Flavobacteriales</taxon>
        <taxon>Flavobacteriaceae</taxon>
        <taxon>Flavobacterium</taxon>
    </lineage>
</organism>
<dbReference type="OrthoDB" id="9788881at2"/>
<dbReference type="GO" id="GO:0006313">
    <property type="term" value="P:DNA transposition"/>
    <property type="evidence" value="ECO:0007669"/>
    <property type="project" value="InterPro"/>
</dbReference>
<reference evidence="2 5" key="3">
    <citation type="submission" date="2018-03" db="EMBL/GenBank/DDBJ databases">
        <title>Genomic Encyclopedia of Archaeal and Bacterial Type Strains, Phase II (KMG-II): from individual species to whole genera.</title>
        <authorList>
            <person name="Goeker M."/>
        </authorList>
    </citation>
    <scope>NUCLEOTIDE SEQUENCE [LARGE SCALE GENOMIC DNA]</scope>
    <source>
        <strain evidence="2 5">DSM 17797</strain>
    </source>
</reference>
<protein>
    <submittedName>
        <fullName evidence="3">REP element-mobilizing transposase RayT</fullName>
    </submittedName>
</protein>
<dbReference type="InterPro" id="IPR036515">
    <property type="entry name" value="Transposase_17_sf"/>
</dbReference>
<dbReference type="EMBL" id="PVUB01000008">
    <property type="protein sequence ID" value="PRZ21569.1"/>
    <property type="molecule type" value="Genomic_DNA"/>
</dbReference>
<dbReference type="AlphaFoldDB" id="A0A1M5R0R7"/>
<dbReference type="InterPro" id="IPR002686">
    <property type="entry name" value="Transposase_17"/>
</dbReference>
<dbReference type="PANTHER" id="PTHR34322">
    <property type="entry name" value="TRANSPOSASE, Y1_TNP DOMAIN-CONTAINING"/>
    <property type="match status" value="1"/>
</dbReference>